<dbReference type="GO" id="GO:0017056">
    <property type="term" value="F:structural constituent of nuclear pore"/>
    <property type="evidence" value="ECO:0007669"/>
    <property type="project" value="UniProtKB-UniRule"/>
</dbReference>
<evidence type="ECO:0000256" key="9">
    <source>
        <dbReference type="RuleBase" id="RU365072"/>
    </source>
</evidence>
<evidence type="ECO:0000313" key="11">
    <source>
        <dbReference type="Proteomes" id="UP000694388"/>
    </source>
</evidence>
<dbReference type="GO" id="GO:0006406">
    <property type="term" value="P:mRNA export from nucleus"/>
    <property type="evidence" value="ECO:0007669"/>
    <property type="project" value="TreeGrafter"/>
</dbReference>
<keyword evidence="2 9" id="KW-0813">Transport</keyword>
<dbReference type="Pfam" id="PF04121">
    <property type="entry name" value="Nup84_Nup100"/>
    <property type="match status" value="1"/>
</dbReference>
<keyword evidence="5 9" id="KW-0811">Translocation</keyword>
<dbReference type="Gene3D" id="1.20.190.50">
    <property type="match status" value="1"/>
</dbReference>
<comment type="function">
    <text evidence="9">Functions as a component of the nuclear pore complex (NPC).</text>
</comment>
<dbReference type="Proteomes" id="UP000694388">
    <property type="component" value="Unplaced"/>
</dbReference>
<dbReference type="GO" id="GO:0031080">
    <property type="term" value="C:nuclear pore outer ring"/>
    <property type="evidence" value="ECO:0007669"/>
    <property type="project" value="TreeGrafter"/>
</dbReference>
<evidence type="ECO:0000256" key="8">
    <source>
        <dbReference type="ARBA" id="ARBA00023242"/>
    </source>
</evidence>
<dbReference type="AlphaFoldDB" id="A0A8C4Q5U9"/>
<evidence type="ECO:0000313" key="10">
    <source>
        <dbReference type="Ensembl" id="ENSEBUP00000010513.1"/>
    </source>
</evidence>
<evidence type="ECO:0000256" key="7">
    <source>
        <dbReference type="ARBA" id="ARBA00023136"/>
    </source>
</evidence>
<evidence type="ECO:0000256" key="5">
    <source>
        <dbReference type="ARBA" id="ARBA00023010"/>
    </source>
</evidence>
<reference evidence="10" key="2">
    <citation type="submission" date="2025-09" db="UniProtKB">
        <authorList>
            <consortium name="Ensembl"/>
        </authorList>
    </citation>
    <scope>IDENTIFICATION</scope>
</reference>
<protein>
    <recommendedName>
        <fullName evidence="9">Nuclear pore complex protein</fullName>
    </recommendedName>
</protein>
<keyword evidence="3" id="KW-0509">mRNA transport</keyword>
<keyword evidence="4" id="KW-0653">Protein transport</keyword>
<keyword evidence="8 9" id="KW-0539">Nucleus</keyword>
<dbReference type="PANTHER" id="PTHR13003">
    <property type="entry name" value="NUP107-RELATED"/>
    <property type="match status" value="1"/>
</dbReference>
<proteinExistence type="inferred from homology"/>
<name>A0A8C4Q5U9_EPTBU</name>
<evidence type="ECO:0000256" key="6">
    <source>
        <dbReference type="ARBA" id="ARBA00023132"/>
    </source>
</evidence>
<dbReference type="FunFam" id="1.10.3450.20:FF:000001">
    <property type="entry name" value="Nuclear pore complex protein"/>
    <property type="match status" value="1"/>
</dbReference>
<dbReference type="GO" id="GO:0006606">
    <property type="term" value="P:protein import into nucleus"/>
    <property type="evidence" value="ECO:0007669"/>
    <property type="project" value="TreeGrafter"/>
</dbReference>
<dbReference type="GO" id="GO:0031965">
    <property type="term" value="C:nuclear membrane"/>
    <property type="evidence" value="ECO:0007669"/>
    <property type="project" value="UniProtKB-SubCell"/>
</dbReference>
<organism evidence="10 11">
    <name type="scientific">Eptatretus burgeri</name>
    <name type="common">Inshore hagfish</name>
    <dbReference type="NCBI Taxonomy" id="7764"/>
    <lineage>
        <taxon>Eukaryota</taxon>
        <taxon>Metazoa</taxon>
        <taxon>Chordata</taxon>
        <taxon>Craniata</taxon>
        <taxon>Vertebrata</taxon>
        <taxon>Cyclostomata</taxon>
        <taxon>Myxini</taxon>
        <taxon>Myxiniformes</taxon>
        <taxon>Myxinidae</taxon>
        <taxon>Eptatretinae</taxon>
        <taxon>Eptatretus</taxon>
    </lineage>
</organism>
<comment type="subunit">
    <text evidence="9">Part of the nuclear pore complex (NPC).</text>
</comment>
<evidence type="ECO:0000256" key="4">
    <source>
        <dbReference type="ARBA" id="ARBA00022927"/>
    </source>
</evidence>
<dbReference type="Ensembl" id="ENSEBUT00000011061.1">
    <property type="protein sequence ID" value="ENSEBUP00000010513.1"/>
    <property type="gene ID" value="ENSEBUG00000006765.1"/>
</dbReference>
<reference evidence="10" key="1">
    <citation type="submission" date="2025-08" db="UniProtKB">
        <authorList>
            <consortium name="Ensembl"/>
        </authorList>
    </citation>
    <scope>IDENTIFICATION</scope>
</reference>
<dbReference type="GO" id="GO:0000973">
    <property type="term" value="P:post-transcriptional tethering of RNA polymerase II gene DNA at nuclear periphery"/>
    <property type="evidence" value="ECO:0007669"/>
    <property type="project" value="TreeGrafter"/>
</dbReference>
<comment type="subcellular location">
    <subcellularLocation>
        <location evidence="9">Nucleus</location>
        <location evidence="9">Nuclear pore complex</location>
    </subcellularLocation>
    <subcellularLocation>
        <location evidence="9">Nucleus membrane</location>
    </subcellularLocation>
</comment>
<evidence type="ECO:0000256" key="2">
    <source>
        <dbReference type="ARBA" id="ARBA00022448"/>
    </source>
</evidence>
<evidence type="ECO:0000256" key="1">
    <source>
        <dbReference type="ARBA" id="ARBA00009510"/>
    </source>
</evidence>
<comment type="similarity">
    <text evidence="1 9">Belongs to the nucleoporin Nup84/Nup107 family.</text>
</comment>
<sequence>MMTKCVADSPLFDISDIIGSSGRPSRLTETPFLRTPLARANETTQDEWLSKLEFFTPDKSGHPQDVSTSQIISENIPPSSFMLLDDDDEDEVAASKSLYVEFLEILRKHPSSEVFELIEEYEAVCSKQLEILKKRTAMSVRIQKKTMSVLWLLNQEMITWRLIRSLYSDRVQSALEDENALAVDEFVSGPSEKRVMEALFRRDAITRQSQLVVDWLESVAKNEIDNYLGKIRYSCDSVCWENTLHLLNQSKSFGSFLNTRIVTELDPDAPIRQKLHLAEQDREDEANLLKHTFDLIRAGMVDEAQRHCKHCGQAWRAATLEGWRLYHDPNYDGVPSSGELQPIEGNFYRDVWKRCCWRMAEEEQFNRYERAIYATLSGNLKQLLLACVSWEDHLWAYFRVMVDGLVEQEVRSLTIRTRELEDLPQEMTPIELTAEKIFEEIQATNLALLKESKEHFHVLQKHVILGDVDGLMQEFGTWLTQSEVVLPSHLLRCMAHMVLFLRSLGLETKENISLEVIKAYVELLVREKHTGLVAFYARHLPPEHAAVAYAAFLEGITETEERKLCLQLAEQAGLDVMAVTKLVVENIRRADPVGFVHHDSSPILNSATSVDDLSMIDAIEWLIFEPNHRAEAIKQSNAIMRALLASKKHEAAKALFERIPGDSIDVIHRLWEEQSMEVPLPQETDRAIREHLCIHTYLVTRFLPPELSSGMFPRDLTSLLTR</sequence>
<dbReference type="InterPro" id="IPR007252">
    <property type="entry name" value="Nup84/Nup107"/>
</dbReference>
<keyword evidence="6 9" id="KW-0906">Nuclear pore complex</keyword>
<dbReference type="OMA" id="YEIRALY"/>
<keyword evidence="11" id="KW-1185">Reference proteome</keyword>
<dbReference type="PANTHER" id="PTHR13003:SF2">
    <property type="entry name" value="NUCLEAR PORE COMPLEX PROTEIN NUP107"/>
    <property type="match status" value="1"/>
</dbReference>
<dbReference type="GeneTree" id="ENSGT00390000012080"/>
<keyword evidence="7 9" id="KW-0472">Membrane</keyword>
<accession>A0A8C4Q5U9</accession>
<evidence type="ECO:0000256" key="3">
    <source>
        <dbReference type="ARBA" id="ARBA00022816"/>
    </source>
</evidence>
<dbReference type="Gene3D" id="1.10.3450.20">
    <property type="match status" value="1"/>
</dbReference>